<reference evidence="1 2" key="1">
    <citation type="submission" date="2010-12" db="EMBL/GenBank/DDBJ databases">
        <title>Complete sequence of Ethanoligenens harbinense YUAN-3.</title>
        <authorList>
            <person name="Lucas S."/>
            <person name="Copeland A."/>
            <person name="Lapidus A."/>
            <person name="Cheng J.-F."/>
            <person name="Bruce D."/>
            <person name="Goodwin L."/>
            <person name="Pitluck S."/>
            <person name="Chertkov O."/>
            <person name="Misra M."/>
            <person name="Detter J.C."/>
            <person name="Han C."/>
            <person name="Tapia R."/>
            <person name="Land M."/>
            <person name="Hauser L."/>
            <person name="Jeffries C."/>
            <person name="Kyrpides N."/>
            <person name="Ivanova N."/>
            <person name="Mikhailova N."/>
            <person name="Wang A."/>
            <person name="Mouttaki H."/>
            <person name="He Z."/>
            <person name="Zhou J."/>
            <person name="Hemme C.L."/>
            <person name="Woyke T."/>
        </authorList>
    </citation>
    <scope>NUCLEOTIDE SEQUENCE [LARGE SCALE GENOMIC DNA]</scope>
    <source>
        <strain evidence="2">DSM 18485 / JCM 12961 / CGMCC 1.5033 / YUAN-3</strain>
    </source>
</reference>
<accession>E6U441</accession>
<dbReference type="KEGG" id="eha:Ethha_0988"/>
<evidence type="ECO:0000313" key="1">
    <source>
        <dbReference type="EMBL" id="ADU26541.1"/>
    </source>
</evidence>
<dbReference type="STRING" id="663278.Ethha_0988"/>
<evidence type="ECO:0000313" key="2">
    <source>
        <dbReference type="Proteomes" id="UP000001551"/>
    </source>
</evidence>
<proteinExistence type="predicted"/>
<sequence length="300" mass="32369">MPPHTVHRTLRRILTVLFVFLLPFTLTACGPMAKTGSDSPNIISRHVSVSSGNGREASQKVTITLTFDRAICVNQDVNRQLSVTLNGKAPDSKTMQCTVAADKSDNRRLIFTLSALSGDTDPTKGAYFAVYEGNLVIAAKSGASVPAVTDLKGKYAAKWPNIHVQIPSGVALTQVAAVKGSATASAQTAVRVTSIGVIRAMTWVQFLENGQPVMQKGYKKGGFSYINDGSFPVHDHELFQMDAEDYAKEIAESLESYFGKGTPTAGRFIFSSSKDTVTIRANTQTDGQTLSLQIFNHMDD</sequence>
<protein>
    <submittedName>
        <fullName evidence="1">Uncharacterized protein</fullName>
    </submittedName>
</protein>
<dbReference type="EMBL" id="CP002400">
    <property type="protein sequence ID" value="ADU26541.1"/>
    <property type="molecule type" value="Genomic_DNA"/>
</dbReference>
<dbReference type="AlphaFoldDB" id="E6U441"/>
<dbReference type="HOGENOM" id="CLU_926677_0_0_9"/>
<organism evidence="1 2">
    <name type="scientific">Ethanoligenens harbinense (strain DSM 18485 / JCM 12961 / CGMCC 1.5033 / YUAN-3)</name>
    <dbReference type="NCBI Taxonomy" id="663278"/>
    <lineage>
        <taxon>Bacteria</taxon>
        <taxon>Bacillati</taxon>
        <taxon>Bacillota</taxon>
        <taxon>Clostridia</taxon>
        <taxon>Eubacteriales</taxon>
        <taxon>Oscillospiraceae</taxon>
        <taxon>Ethanoligenens</taxon>
    </lineage>
</organism>
<dbReference type="Proteomes" id="UP000001551">
    <property type="component" value="Chromosome"/>
</dbReference>
<name>E6U441_ETHHY</name>
<dbReference type="RefSeq" id="WP_013484902.1">
    <property type="nucleotide sequence ID" value="NC_014828.1"/>
</dbReference>
<gene>
    <name evidence="1" type="ordered locus">Ethha_0988</name>
</gene>
<keyword evidence="2" id="KW-1185">Reference proteome</keyword>